<dbReference type="Pfam" id="PF00571">
    <property type="entry name" value="CBS"/>
    <property type="match status" value="2"/>
</dbReference>
<sequence>MTRTRDIMTPNAQCIGENDALSIAAERMRELDVGALPICGEDGRLKGMLTDRDIVVKAVAAGLNPETTNAGRLANGVPVMASPDDDIERVLALMREHRIRRVPVLEEHRLVGMISQADIARHLEPSTTGETVEVISR</sequence>
<accession>A0A7D8AI29</accession>
<dbReference type="AlphaFoldDB" id="A0A7D8AI29"/>
<evidence type="ECO:0000313" key="5">
    <source>
        <dbReference type="Proteomes" id="UP000515708"/>
    </source>
</evidence>
<dbReference type="CDD" id="cd04622">
    <property type="entry name" value="CBS_pair_HRP1_like"/>
    <property type="match status" value="1"/>
</dbReference>
<dbReference type="RefSeq" id="WP_182254413.1">
    <property type="nucleotide sequence ID" value="NZ_CP043732.1"/>
</dbReference>
<feature type="domain" description="CBS" evidence="3">
    <location>
        <begin position="74"/>
        <end position="131"/>
    </location>
</feature>
<dbReference type="InterPro" id="IPR046342">
    <property type="entry name" value="CBS_dom_sf"/>
</dbReference>
<evidence type="ECO:0000313" key="4">
    <source>
        <dbReference type="EMBL" id="QMU96246.1"/>
    </source>
</evidence>
<dbReference type="PANTHER" id="PTHR43080">
    <property type="entry name" value="CBS DOMAIN-CONTAINING PROTEIN CBSX3, MITOCHONDRIAL"/>
    <property type="match status" value="1"/>
</dbReference>
<dbReference type="InterPro" id="IPR051257">
    <property type="entry name" value="Diverse_CBS-Domain"/>
</dbReference>
<name>A0A7D8AI29_9MICO</name>
<dbReference type="EMBL" id="CP043732">
    <property type="protein sequence ID" value="QMU96246.1"/>
    <property type="molecule type" value="Genomic_DNA"/>
</dbReference>
<keyword evidence="1 2" id="KW-0129">CBS domain</keyword>
<evidence type="ECO:0000259" key="3">
    <source>
        <dbReference type="PROSITE" id="PS51371"/>
    </source>
</evidence>
<organism evidence="4 5">
    <name type="scientific">Microbacterium esteraromaticum</name>
    <dbReference type="NCBI Taxonomy" id="57043"/>
    <lineage>
        <taxon>Bacteria</taxon>
        <taxon>Bacillati</taxon>
        <taxon>Actinomycetota</taxon>
        <taxon>Actinomycetes</taxon>
        <taxon>Micrococcales</taxon>
        <taxon>Microbacteriaceae</taxon>
        <taxon>Microbacterium</taxon>
    </lineage>
</organism>
<dbReference type="SMART" id="SM00116">
    <property type="entry name" value="CBS"/>
    <property type="match status" value="2"/>
</dbReference>
<proteinExistence type="predicted"/>
<reference evidence="4 5" key="1">
    <citation type="journal article" date="2020" name="Front. Microbiol.">
        <title>Design of Bacterial Strain-Specific qPCR Assays Using NGS Data and Publicly Available Resources and Its Application to Track Biocontrol Strains.</title>
        <authorList>
            <person name="Hernandez I."/>
            <person name="Sant C."/>
            <person name="Martinez R."/>
            <person name="Fernandez C."/>
        </authorList>
    </citation>
    <scope>NUCLEOTIDE SEQUENCE [LARGE SCALE GENOMIC DNA]</scope>
    <source>
        <strain evidence="4 5">B24</strain>
    </source>
</reference>
<dbReference type="PROSITE" id="PS51371">
    <property type="entry name" value="CBS"/>
    <property type="match status" value="2"/>
</dbReference>
<dbReference type="PANTHER" id="PTHR43080:SF2">
    <property type="entry name" value="CBS DOMAIN-CONTAINING PROTEIN"/>
    <property type="match status" value="1"/>
</dbReference>
<dbReference type="SUPFAM" id="SSF54631">
    <property type="entry name" value="CBS-domain pair"/>
    <property type="match status" value="1"/>
</dbReference>
<evidence type="ECO:0000256" key="1">
    <source>
        <dbReference type="ARBA" id="ARBA00023122"/>
    </source>
</evidence>
<protein>
    <submittedName>
        <fullName evidence="4">CBS domain-containing protein</fullName>
    </submittedName>
</protein>
<dbReference type="InterPro" id="IPR000644">
    <property type="entry name" value="CBS_dom"/>
</dbReference>
<evidence type="ECO:0000256" key="2">
    <source>
        <dbReference type="PROSITE-ProRule" id="PRU00703"/>
    </source>
</evidence>
<feature type="domain" description="CBS" evidence="3">
    <location>
        <begin position="8"/>
        <end position="66"/>
    </location>
</feature>
<gene>
    <name evidence="4" type="ORF">FVO59_02755</name>
</gene>
<dbReference type="Proteomes" id="UP000515708">
    <property type="component" value="Chromosome"/>
</dbReference>
<dbReference type="Gene3D" id="3.10.580.10">
    <property type="entry name" value="CBS-domain"/>
    <property type="match status" value="1"/>
</dbReference>